<dbReference type="PROSITE" id="PS00518">
    <property type="entry name" value="ZF_RING_1"/>
    <property type="match status" value="1"/>
</dbReference>
<dbReference type="OMA" id="ANCSHWE"/>
<dbReference type="EMBL" id="AGNK02005292">
    <property type="status" value="NOT_ANNOTATED_CDS"/>
    <property type="molecule type" value="Genomic_DNA"/>
</dbReference>
<keyword evidence="4" id="KW-0472">Membrane</keyword>
<dbReference type="Proteomes" id="UP000004995">
    <property type="component" value="Unassembled WGS sequence"/>
</dbReference>
<dbReference type="Gene3D" id="3.30.40.10">
    <property type="entry name" value="Zinc/RING finger domain, C3HC4 (zinc finger)"/>
    <property type="match status" value="1"/>
</dbReference>
<dbReference type="GO" id="GO:0008270">
    <property type="term" value="F:zinc ion binding"/>
    <property type="evidence" value="ECO:0007669"/>
    <property type="project" value="UniProtKB-KW"/>
</dbReference>
<evidence type="ECO:0000256" key="1">
    <source>
        <dbReference type="ARBA" id="ARBA00022723"/>
    </source>
</evidence>
<keyword evidence="1" id="KW-0479">Metal-binding</keyword>
<dbReference type="InParanoid" id="K4ALH3"/>
<reference evidence="7" key="1">
    <citation type="journal article" date="2012" name="Nat. Biotechnol.">
        <title>Reference genome sequence of the model plant Setaria.</title>
        <authorList>
            <person name="Bennetzen J.L."/>
            <person name="Schmutz J."/>
            <person name="Wang H."/>
            <person name="Percifield R."/>
            <person name="Hawkins J."/>
            <person name="Pontaroli A.C."/>
            <person name="Estep M."/>
            <person name="Feng L."/>
            <person name="Vaughn J.N."/>
            <person name="Grimwood J."/>
            <person name="Jenkins J."/>
            <person name="Barry K."/>
            <person name="Lindquist E."/>
            <person name="Hellsten U."/>
            <person name="Deshpande S."/>
            <person name="Wang X."/>
            <person name="Wu X."/>
            <person name="Mitros T."/>
            <person name="Triplett J."/>
            <person name="Yang X."/>
            <person name="Ye C.Y."/>
            <person name="Mauro-Herrera M."/>
            <person name="Wang L."/>
            <person name="Li P."/>
            <person name="Sharma M."/>
            <person name="Sharma R."/>
            <person name="Ronald P.C."/>
            <person name="Panaud O."/>
            <person name="Kellogg E.A."/>
            <person name="Brutnell T.P."/>
            <person name="Doust A.N."/>
            <person name="Tuskan G.A."/>
            <person name="Rokhsar D."/>
            <person name="Devos K.M."/>
        </authorList>
    </citation>
    <scope>NUCLEOTIDE SEQUENCE [LARGE SCALE GENOMIC DNA]</scope>
    <source>
        <strain evidence="7">cv. Yugu1</strain>
    </source>
</reference>
<dbReference type="PANTHER" id="PTHR22894:SF5">
    <property type="entry name" value="RING-TYPE DOMAIN-CONTAINING PROTEIN"/>
    <property type="match status" value="1"/>
</dbReference>
<feature type="transmembrane region" description="Helical" evidence="4">
    <location>
        <begin position="65"/>
        <end position="85"/>
    </location>
</feature>
<dbReference type="InterPro" id="IPR013083">
    <property type="entry name" value="Znf_RING/FYVE/PHD"/>
</dbReference>
<dbReference type="InterPro" id="IPR018957">
    <property type="entry name" value="Znf_C3HC4_RING-type"/>
</dbReference>
<proteinExistence type="predicted"/>
<dbReference type="InterPro" id="IPR038896">
    <property type="entry name" value="RNF170"/>
</dbReference>
<dbReference type="GO" id="GO:0061630">
    <property type="term" value="F:ubiquitin protein ligase activity"/>
    <property type="evidence" value="ECO:0007669"/>
    <property type="project" value="InterPro"/>
</dbReference>
<evidence type="ECO:0000256" key="4">
    <source>
        <dbReference type="SAM" id="Phobius"/>
    </source>
</evidence>
<dbReference type="AlphaFoldDB" id="K4ALH3"/>
<dbReference type="HOGENOM" id="CLU_2445029_0_0_1"/>
<evidence type="ECO:0000256" key="2">
    <source>
        <dbReference type="ARBA" id="ARBA00022771"/>
    </source>
</evidence>
<feature type="domain" description="Zinc finger C3HC4 RING-type" evidence="5">
    <location>
        <begin position="17"/>
        <end position="46"/>
    </location>
</feature>
<organism evidence="6 7">
    <name type="scientific">Setaria italica</name>
    <name type="common">Foxtail millet</name>
    <name type="synonym">Panicum italicum</name>
    <dbReference type="NCBI Taxonomy" id="4555"/>
    <lineage>
        <taxon>Eukaryota</taxon>
        <taxon>Viridiplantae</taxon>
        <taxon>Streptophyta</taxon>
        <taxon>Embryophyta</taxon>
        <taxon>Tracheophyta</taxon>
        <taxon>Spermatophyta</taxon>
        <taxon>Magnoliopsida</taxon>
        <taxon>Liliopsida</taxon>
        <taxon>Poales</taxon>
        <taxon>Poaceae</taxon>
        <taxon>PACMAD clade</taxon>
        <taxon>Panicoideae</taxon>
        <taxon>Panicodae</taxon>
        <taxon>Paniceae</taxon>
        <taxon>Cenchrinae</taxon>
        <taxon>Setaria</taxon>
    </lineage>
</organism>
<protein>
    <recommendedName>
        <fullName evidence="5">Zinc finger C3HC4 RING-type domain-containing protein</fullName>
    </recommendedName>
</protein>
<keyword evidence="4" id="KW-0812">Transmembrane</keyword>
<accession>K4ALH3</accession>
<dbReference type="eggNOG" id="KOG2164">
    <property type="taxonomic scope" value="Eukaryota"/>
</dbReference>
<sequence>MSSSSSASAAPPEDDVCSVCHDRFRIPCQANCSHWFCGECIIRVWHHGPAVQACVLGLFGFVDDLLILVIVFLHLAAVYRSLLLYRHGGQ</sequence>
<dbReference type="Gramene" id="KQK86263">
    <property type="protein sequence ID" value="KQK86263"/>
    <property type="gene ID" value="SETIT_039754mg"/>
</dbReference>
<dbReference type="PANTHER" id="PTHR22894">
    <property type="entry name" value="RING-TYPE DOMAIN-CONTAINING PROTEIN"/>
    <property type="match status" value="1"/>
</dbReference>
<keyword evidence="3" id="KW-0862">Zinc</keyword>
<name>K4ALH3_SETIT</name>
<dbReference type="STRING" id="4555.K4ALH3"/>
<evidence type="ECO:0000259" key="5">
    <source>
        <dbReference type="Pfam" id="PF00097"/>
    </source>
</evidence>
<evidence type="ECO:0000313" key="6">
    <source>
        <dbReference type="EnsemblPlants" id="KQK86263"/>
    </source>
</evidence>
<dbReference type="FunCoup" id="K4ALH3">
    <property type="interactions" value="526"/>
</dbReference>
<reference evidence="6" key="2">
    <citation type="submission" date="2018-08" db="UniProtKB">
        <authorList>
            <consortium name="EnsemblPlants"/>
        </authorList>
    </citation>
    <scope>IDENTIFICATION</scope>
    <source>
        <strain evidence="6">Yugu1</strain>
    </source>
</reference>
<keyword evidence="7" id="KW-1185">Reference proteome</keyword>
<evidence type="ECO:0000256" key="3">
    <source>
        <dbReference type="ARBA" id="ARBA00022833"/>
    </source>
</evidence>
<dbReference type="InterPro" id="IPR017907">
    <property type="entry name" value="Znf_RING_CS"/>
</dbReference>
<evidence type="ECO:0000313" key="7">
    <source>
        <dbReference type="Proteomes" id="UP000004995"/>
    </source>
</evidence>
<dbReference type="EnsemblPlants" id="KQK86263">
    <property type="protein sequence ID" value="KQK86263"/>
    <property type="gene ID" value="SETIT_039754mg"/>
</dbReference>
<keyword evidence="4" id="KW-1133">Transmembrane helix</keyword>
<keyword evidence="2" id="KW-0863">Zinc-finger</keyword>
<dbReference type="Pfam" id="PF00097">
    <property type="entry name" value="zf-C3HC4"/>
    <property type="match status" value="1"/>
</dbReference>
<dbReference type="SUPFAM" id="SSF57850">
    <property type="entry name" value="RING/U-box"/>
    <property type="match status" value="1"/>
</dbReference>